<evidence type="ECO:0000313" key="3">
    <source>
        <dbReference type="Proteomes" id="UP000247810"/>
    </source>
</evidence>
<feature type="non-terminal residue" evidence="2">
    <location>
        <position position="1"/>
    </location>
</feature>
<sequence length="348" mass="40053">LNWLKSLLVKPYWVELWDNCLKYVKRKGRGVLLETVQEHLVRGEVGGQQRFSALTLDKQGWDKADHLARFLWAVKYTNKINHEGVFFRRNVSDDEKEKTVWKVYTILVTIHSPSQISQKSGGTSKKKTNTGEVATELSNNTEDLETGVSKLGLSEDEPQWRTEALSRKRRLRLSCKLNIYNPTEPFWLVVKVNQVLTLSKPRNIPEAERLIEETHESEEDKDGIKKFAKDVRNNVFKVLKYSVISDFEAPLIISKKDDLIEITPEKLEELEQIQQFINNLDYQRENHNKACQNLGIEDPACPRLPGIVTSAVLKFWQPVGIWAIIKIIIQKVVQGALLADAVRLGKIW</sequence>
<evidence type="ECO:0000313" key="2">
    <source>
        <dbReference type="EMBL" id="PYH93108.1"/>
    </source>
</evidence>
<accession>A0A319DY11</accession>
<reference evidence="2 3" key="1">
    <citation type="submission" date="2018-02" db="EMBL/GenBank/DDBJ databases">
        <title>The genomes of Aspergillus section Nigri reveals drivers in fungal speciation.</title>
        <authorList>
            <consortium name="DOE Joint Genome Institute"/>
            <person name="Vesth T.C."/>
            <person name="Nybo J."/>
            <person name="Theobald S."/>
            <person name="Brandl J."/>
            <person name="Frisvad J.C."/>
            <person name="Nielsen K.F."/>
            <person name="Lyhne E.K."/>
            <person name="Kogle M.E."/>
            <person name="Kuo A."/>
            <person name="Riley R."/>
            <person name="Clum A."/>
            <person name="Nolan M."/>
            <person name="Lipzen A."/>
            <person name="Salamov A."/>
            <person name="Henrissat B."/>
            <person name="Wiebenga A."/>
            <person name="De vries R.P."/>
            <person name="Grigoriev I.V."/>
            <person name="Mortensen U.H."/>
            <person name="Andersen M.R."/>
            <person name="Baker S.E."/>
        </authorList>
    </citation>
    <scope>NUCLEOTIDE SEQUENCE [LARGE SCALE GENOMIC DNA]</scope>
    <source>
        <strain evidence="2 3">CBS 707.79</strain>
    </source>
</reference>
<dbReference type="OrthoDB" id="4448468at2759"/>
<keyword evidence="3" id="KW-1185">Reference proteome</keyword>
<feature type="region of interest" description="Disordered" evidence="1">
    <location>
        <begin position="115"/>
        <end position="134"/>
    </location>
</feature>
<organism evidence="2 3">
    <name type="scientific">Aspergillus ellipticus CBS 707.79</name>
    <dbReference type="NCBI Taxonomy" id="1448320"/>
    <lineage>
        <taxon>Eukaryota</taxon>
        <taxon>Fungi</taxon>
        <taxon>Dikarya</taxon>
        <taxon>Ascomycota</taxon>
        <taxon>Pezizomycotina</taxon>
        <taxon>Eurotiomycetes</taxon>
        <taxon>Eurotiomycetidae</taxon>
        <taxon>Eurotiales</taxon>
        <taxon>Aspergillaceae</taxon>
        <taxon>Aspergillus</taxon>
        <taxon>Aspergillus subgen. Circumdati</taxon>
    </lineage>
</organism>
<dbReference type="AlphaFoldDB" id="A0A319DY11"/>
<dbReference type="Proteomes" id="UP000247810">
    <property type="component" value="Unassembled WGS sequence"/>
</dbReference>
<evidence type="ECO:0000256" key="1">
    <source>
        <dbReference type="SAM" id="MobiDB-lite"/>
    </source>
</evidence>
<gene>
    <name evidence="2" type="ORF">BO71DRAFT_455871</name>
</gene>
<protein>
    <submittedName>
        <fullName evidence="2">Uncharacterized protein</fullName>
    </submittedName>
</protein>
<dbReference type="EMBL" id="KZ825900">
    <property type="protein sequence ID" value="PYH93108.1"/>
    <property type="molecule type" value="Genomic_DNA"/>
</dbReference>
<proteinExistence type="predicted"/>
<dbReference type="VEuPathDB" id="FungiDB:BO71DRAFT_455871"/>
<name>A0A319DY11_9EURO</name>